<comment type="caution">
    <text evidence="2">The sequence shown here is derived from an EMBL/GenBank/DDBJ whole genome shotgun (WGS) entry which is preliminary data.</text>
</comment>
<name>A0A7C4JR47_9BACT</name>
<dbReference type="EMBL" id="DSZN01000067">
    <property type="protein sequence ID" value="HGQ85455.1"/>
    <property type="molecule type" value="Genomic_DNA"/>
</dbReference>
<keyword evidence="2" id="KW-0808">Transferase</keyword>
<accession>A0A7C4JR47</accession>
<dbReference type="Gene3D" id="3.40.50.150">
    <property type="entry name" value="Vaccinia Virus protein VP39"/>
    <property type="match status" value="1"/>
</dbReference>
<proteinExistence type="predicted"/>
<dbReference type="PANTHER" id="PTHR43036">
    <property type="entry name" value="OSJNBB0011N17.9 PROTEIN"/>
    <property type="match status" value="1"/>
</dbReference>
<reference evidence="2" key="1">
    <citation type="journal article" date="2020" name="mSystems">
        <title>Genome- and Community-Level Interaction Insights into Carbon Utilization and Element Cycling Functions of Hydrothermarchaeota in Hydrothermal Sediment.</title>
        <authorList>
            <person name="Zhou Z."/>
            <person name="Liu Y."/>
            <person name="Xu W."/>
            <person name="Pan J."/>
            <person name="Luo Z.H."/>
            <person name="Li M."/>
        </authorList>
    </citation>
    <scope>NUCLEOTIDE SEQUENCE [LARGE SCALE GENOMIC DNA]</scope>
    <source>
        <strain evidence="2">SpSt-6</strain>
    </source>
</reference>
<dbReference type="GO" id="GO:0008757">
    <property type="term" value="F:S-adenosylmethionine-dependent methyltransferase activity"/>
    <property type="evidence" value="ECO:0007669"/>
    <property type="project" value="InterPro"/>
</dbReference>
<dbReference type="AlphaFoldDB" id="A0A7C4JR47"/>
<evidence type="ECO:0000313" key="2">
    <source>
        <dbReference type="EMBL" id="HGQ85455.1"/>
    </source>
</evidence>
<dbReference type="CDD" id="cd02440">
    <property type="entry name" value="AdoMet_MTases"/>
    <property type="match status" value="1"/>
</dbReference>
<gene>
    <name evidence="2" type="ORF">ENT66_03640</name>
</gene>
<dbReference type="PANTHER" id="PTHR43036:SF2">
    <property type="entry name" value="OS04G0481300 PROTEIN"/>
    <property type="match status" value="1"/>
</dbReference>
<evidence type="ECO:0000259" key="1">
    <source>
        <dbReference type="Pfam" id="PF08241"/>
    </source>
</evidence>
<feature type="domain" description="Methyltransferase type 11" evidence="1">
    <location>
        <begin position="261"/>
        <end position="327"/>
    </location>
</feature>
<dbReference type="GO" id="GO:0003755">
    <property type="term" value="F:peptidyl-prolyl cis-trans isomerase activity"/>
    <property type="evidence" value="ECO:0007669"/>
    <property type="project" value="InterPro"/>
</dbReference>
<dbReference type="SUPFAM" id="SSF53335">
    <property type="entry name" value="S-adenosyl-L-methionine-dependent methyltransferases"/>
    <property type="match status" value="1"/>
</dbReference>
<dbReference type="Pfam" id="PF08241">
    <property type="entry name" value="Methyltransf_11"/>
    <property type="match status" value="1"/>
</dbReference>
<protein>
    <submittedName>
        <fullName evidence="2">Methyltransferase domain-containing protein</fullName>
    </submittedName>
</protein>
<dbReference type="GO" id="GO:0032259">
    <property type="term" value="P:methylation"/>
    <property type="evidence" value="ECO:0007669"/>
    <property type="project" value="UniProtKB-KW"/>
</dbReference>
<dbReference type="InterPro" id="IPR013216">
    <property type="entry name" value="Methyltransf_11"/>
</dbReference>
<dbReference type="InterPro" id="IPR029063">
    <property type="entry name" value="SAM-dependent_MTases_sf"/>
</dbReference>
<dbReference type="InterPro" id="IPR046357">
    <property type="entry name" value="PPIase_dom_sf"/>
</dbReference>
<dbReference type="Gene3D" id="3.10.50.40">
    <property type="match status" value="1"/>
</dbReference>
<organism evidence="2">
    <name type="scientific">Thermodesulfobacterium geofontis</name>
    <dbReference type="NCBI Taxonomy" id="1295609"/>
    <lineage>
        <taxon>Bacteria</taxon>
        <taxon>Pseudomonadati</taxon>
        <taxon>Thermodesulfobacteriota</taxon>
        <taxon>Thermodesulfobacteria</taxon>
        <taxon>Thermodesulfobacteriales</taxon>
        <taxon>Thermodesulfobacteriaceae</taxon>
        <taxon>Thermodesulfobacterium</taxon>
    </lineage>
</organism>
<sequence>MIDYIKRGVELILRIEWESKLAKHVDEYFCKVNVWRECDLFPEELRGLVRDGAVGESIKVNYQAGKLLPFNKEKVFECKAWQFSPPDKLKHIKLRKGRFYPLGYFRGIPGIYAGNPYPGRILAIENNGDFILDANHPLSYYDLKFEAKILNIFEKTSELGGRCKDHMEIFLLGPGMQARYYNEPTDFGIDEREAFLREDESPDTIFYAEPRLIGHIDRVCHENLVRFYAQNLPKSGRILDLMSSYESHLPSGEYEIWGLGINEIELRENLQLNERIVKDLNAEPSLPFKDEFFDAIVCDLSIEYVIKPLELLKEVKRVLKKGGKFFFSFSNRYFPSKVIRSWIDMHEFERMGFVLELLTRTEGLGNLKTYSLRGYTRPIDDKWSIACNLSDPLYVVYGERVS</sequence>
<keyword evidence="2" id="KW-0489">Methyltransferase</keyword>